<sequence>MKSAESSEHTSSAQGQQLKLRSQQTPTKLKESTSMETRSPASVGHKPAPYGHACAGCSKAKCKCISRGVGVPCERCHRLLKQCLPSTVVRKGLSKRVASQLARERVIEKPSRRREEQDVIHPVSEYTNSRPPAPGQDPAAAPHHVVTDTAHAQSLGARIACAPPVLPNTQPKELLMTPSAPALSSPLELCPVDAETVLKTFKELHLKSFPFICFEESIRITDRIRDRKFLGVCSGVAASLVFDLRLDRVVAQENPYKETDIGRAYTYPIPQQVPSLGRTNEERRAVLACFCICTAISELLESPPMRWTSDMEASLQHLSSFPGVLQDRILVAIVKVFRIIDAVSAASTSRNIDMYAEREPKLPPAVYTSYLLNRLNSLKSALSPDILNESMKIQFLYSQTVVFETQSSHSAFTSETIRSYISYVEASINDLPLHRQASLADGNSWLDFRKAEHLHACLNACRQHLDNWSRFTIDELYCMSMPVHWYFARCTQILYRLSLMNDPSWDKKTVRNAIDLLGVMEATAQRFLATAETKRLDVDSVSWFTKAASALRHAVSIWGKALADDGSFDELNMVSQQIGNVDSIPGVGVPADLTSDDWMMDLWTEWQE</sequence>
<accession>A0ACA9UDV3</accession>
<evidence type="ECO:0000313" key="2">
    <source>
        <dbReference type="Proteomes" id="UP000836387"/>
    </source>
</evidence>
<evidence type="ECO:0000313" key="1">
    <source>
        <dbReference type="EMBL" id="CAG9951535.1"/>
    </source>
</evidence>
<protein>
    <submittedName>
        <fullName evidence="1">Uncharacterized protein</fullName>
    </submittedName>
</protein>
<keyword evidence="2" id="KW-1185">Reference proteome</keyword>
<comment type="caution">
    <text evidence="1">The sequence shown here is derived from an EMBL/GenBank/DDBJ whole genome shotgun (WGS) entry which is preliminary data.</text>
</comment>
<reference evidence="1" key="1">
    <citation type="submission" date="2020-04" db="EMBL/GenBank/DDBJ databases">
        <authorList>
            <person name="Broberg M."/>
        </authorList>
    </citation>
    <scope>NUCLEOTIDE SEQUENCE</scope>
</reference>
<dbReference type="EMBL" id="CADEHS020000345">
    <property type="protein sequence ID" value="CAG9951535.1"/>
    <property type="molecule type" value="Genomic_DNA"/>
</dbReference>
<dbReference type="Proteomes" id="UP000836387">
    <property type="component" value="Unassembled WGS sequence"/>
</dbReference>
<proteinExistence type="predicted"/>
<reference evidence="1" key="2">
    <citation type="submission" date="2021-10" db="EMBL/GenBank/DDBJ databases">
        <authorList>
            <person name="Piombo E."/>
        </authorList>
    </citation>
    <scope>NUCLEOTIDE SEQUENCE</scope>
</reference>
<organism evidence="1 2">
    <name type="scientific">Clonostachys rosea f. rosea IK726</name>
    <dbReference type="NCBI Taxonomy" id="1349383"/>
    <lineage>
        <taxon>Eukaryota</taxon>
        <taxon>Fungi</taxon>
        <taxon>Dikarya</taxon>
        <taxon>Ascomycota</taxon>
        <taxon>Pezizomycotina</taxon>
        <taxon>Sordariomycetes</taxon>
        <taxon>Hypocreomycetidae</taxon>
        <taxon>Hypocreales</taxon>
        <taxon>Bionectriaceae</taxon>
        <taxon>Clonostachys</taxon>
    </lineage>
</organism>
<name>A0ACA9UDV3_BIOOC</name>
<gene>
    <name evidence="1" type="ORF">CRV2_00016374</name>
</gene>